<gene>
    <name evidence="2" type="ORF">AB5J52_48390</name>
</gene>
<geneLocation type="plasmid" evidence="2">
    <name>unnamed1</name>
</geneLocation>
<protein>
    <recommendedName>
        <fullName evidence="1">DNA-binding phage zinc finger domain-containing protein</fullName>
    </recommendedName>
</protein>
<name>A0AB39R4S2_9ACTN</name>
<keyword evidence="2" id="KW-0614">Plasmid</keyword>
<feature type="domain" description="DNA-binding phage zinc finger" evidence="1">
    <location>
        <begin position="6"/>
        <end position="50"/>
    </location>
</feature>
<sequence>MTRAVAPAVREKARSRTCPACRAAPGEKCAPDRAGRSQLHRGRIRDAEEALQVPVYRILPPDADRHFMPLDPDCTDTLVVSLHKDVVTELVRSHYEAAALLWLVLEQAAQERAAALDVKNFQVAFFLMPLDYLAPGEVLEAVDRLAARGFVERVGDRGVRVNSLAACVIERRELPARFLMEWNAAKASWEGAPMPGPPVAVPATSPS</sequence>
<dbReference type="InterPro" id="IPR056911">
    <property type="entry name" value="Phage_Znf_bind_put"/>
</dbReference>
<dbReference type="RefSeq" id="WP_369228475.1">
    <property type="nucleotide sequence ID" value="NZ_CP163442.1"/>
</dbReference>
<accession>A0AB39R4S2</accession>
<evidence type="ECO:0000313" key="2">
    <source>
        <dbReference type="EMBL" id="XDQ49952.1"/>
    </source>
</evidence>
<dbReference type="AlphaFoldDB" id="A0AB39R4S2"/>
<reference evidence="2" key="1">
    <citation type="submission" date="2024-07" db="EMBL/GenBank/DDBJ databases">
        <authorList>
            <person name="Yu S.T."/>
        </authorList>
    </citation>
    <scope>NUCLEOTIDE SEQUENCE</scope>
    <source>
        <strain evidence="2">R39</strain>
        <plasmid evidence="2">unnamed1</plasmid>
    </source>
</reference>
<dbReference type="Pfam" id="PF24623">
    <property type="entry name" value="Phage_zn_bind_8"/>
    <property type="match status" value="1"/>
</dbReference>
<proteinExistence type="predicted"/>
<dbReference type="EMBL" id="CP163442">
    <property type="protein sequence ID" value="XDQ49952.1"/>
    <property type="molecule type" value="Genomic_DNA"/>
</dbReference>
<evidence type="ECO:0000259" key="1">
    <source>
        <dbReference type="Pfam" id="PF24623"/>
    </source>
</evidence>
<organism evidence="2">
    <name type="scientific">Streptomyces sp. R39</name>
    <dbReference type="NCBI Taxonomy" id="3238631"/>
    <lineage>
        <taxon>Bacteria</taxon>
        <taxon>Bacillati</taxon>
        <taxon>Actinomycetota</taxon>
        <taxon>Actinomycetes</taxon>
        <taxon>Kitasatosporales</taxon>
        <taxon>Streptomycetaceae</taxon>
        <taxon>Streptomyces</taxon>
    </lineage>
</organism>